<keyword evidence="1" id="KW-1133">Transmembrane helix</keyword>
<gene>
    <name evidence="2" type="ORF">BKP35_17445</name>
</gene>
<evidence type="ECO:0000256" key="1">
    <source>
        <dbReference type="SAM" id="Phobius"/>
    </source>
</evidence>
<keyword evidence="1" id="KW-0472">Membrane</keyword>
<accession>A0A1S2L8M7</accession>
<evidence type="ECO:0000313" key="3">
    <source>
        <dbReference type="Proteomes" id="UP000180098"/>
    </source>
</evidence>
<organism evidence="2 3">
    <name type="scientific">Anaerobacillus arseniciselenatis</name>
    <dbReference type="NCBI Taxonomy" id="85682"/>
    <lineage>
        <taxon>Bacteria</taxon>
        <taxon>Bacillati</taxon>
        <taxon>Bacillota</taxon>
        <taxon>Bacilli</taxon>
        <taxon>Bacillales</taxon>
        <taxon>Bacillaceae</taxon>
        <taxon>Anaerobacillus</taxon>
    </lineage>
</organism>
<feature type="transmembrane region" description="Helical" evidence="1">
    <location>
        <begin position="7"/>
        <end position="25"/>
    </location>
</feature>
<comment type="caution">
    <text evidence="2">The sequence shown here is derived from an EMBL/GenBank/DDBJ whole genome shotgun (WGS) entry which is preliminary data.</text>
</comment>
<dbReference type="Proteomes" id="UP000180098">
    <property type="component" value="Unassembled WGS sequence"/>
</dbReference>
<name>A0A1S2L8M7_9BACI</name>
<dbReference type="EMBL" id="MLQQ01000051">
    <property type="protein sequence ID" value="OIJ08696.1"/>
    <property type="molecule type" value="Genomic_DNA"/>
</dbReference>
<sequence length="69" mass="7517">MVTLASILTALLLLGLVIIIDMFLYKVSFLSSLQLVFDVHLSIGGMYLIVACLFGLAVAVVIDFRRGKT</sequence>
<reference evidence="2 3" key="1">
    <citation type="submission" date="2016-10" db="EMBL/GenBank/DDBJ databases">
        <title>Draft genome sequences of four alkaliphilic bacteria belonging to the Anaerobacillus genus.</title>
        <authorList>
            <person name="Bassil N.M."/>
            <person name="Lloyd J.R."/>
        </authorList>
    </citation>
    <scope>NUCLEOTIDE SEQUENCE [LARGE SCALE GENOMIC DNA]</scope>
    <source>
        <strain evidence="2 3">DSM 15340</strain>
    </source>
</reference>
<keyword evidence="3" id="KW-1185">Reference proteome</keyword>
<dbReference type="AlphaFoldDB" id="A0A1S2L8M7"/>
<proteinExistence type="predicted"/>
<keyword evidence="1" id="KW-0812">Transmembrane</keyword>
<protein>
    <submittedName>
        <fullName evidence="2">Uncharacterized protein</fullName>
    </submittedName>
</protein>
<evidence type="ECO:0000313" key="2">
    <source>
        <dbReference type="EMBL" id="OIJ08696.1"/>
    </source>
</evidence>
<feature type="transmembrane region" description="Helical" evidence="1">
    <location>
        <begin position="45"/>
        <end position="64"/>
    </location>
</feature>